<proteinExistence type="predicted"/>
<dbReference type="PROSITE" id="PS50181">
    <property type="entry name" value="FBOX"/>
    <property type="match status" value="1"/>
</dbReference>
<feature type="domain" description="F-box" evidence="1">
    <location>
        <begin position="2"/>
        <end position="51"/>
    </location>
</feature>
<evidence type="ECO:0000313" key="2">
    <source>
        <dbReference type="Proteomes" id="UP000095282"/>
    </source>
</evidence>
<dbReference type="Proteomes" id="UP000095282">
    <property type="component" value="Unplaced"/>
</dbReference>
<keyword evidence="2" id="KW-1185">Reference proteome</keyword>
<reference evidence="3" key="1">
    <citation type="submission" date="2016-11" db="UniProtKB">
        <authorList>
            <consortium name="WormBaseParasite"/>
        </authorList>
    </citation>
    <scope>IDENTIFICATION</scope>
</reference>
<dbReference type="InterPro" id="IPR001810">
    <property type="entry name" value="F-box_dom"/>
</dbReference>
<organism evidence="2 3">
    <name type="scientific">Caenorhabditis tropicalis</name>
    <dbReference type="NCBI Taxonomy" id="1561998"/>
    <lineage>
        <taxon>Eukaryota</taxon>
        <taxon>Metazoa</taxon>
        <taxon>Ecdysozoa</taxon>
        <taxon>Nematoda</taxon>
        <taxon>Chromadorea</taxon>
        <taxon>Rhabditida</taxon>
        <taxon>Rhabditina</taxon>
        <taxon>Rhabditomorpha</taxon>
        <taxon>Rhabditoidea</taxon>
        <taxon>Rhabditidae</taxon>
        <taxon>Peloderinae</taxon>
        <taxon>Caenorhabditis</taxon>
    </lineage>
</organism>
<dbReference type="WBParaSite" id="Csp11.Scaffold630.g18992.t1">
    <property type="protein sequence ID" value="Csp11.Scaffold630.g18992.t1"/>
    <property type="gene ID" value="Csp11.Scaffold630.g18992"/>
</dbReference>
<dbReference type="AlphaFoldDB" id="A0A1I7UST9"/>
<accession>A0A1I7UST9</accession>
<dbReference type="PANTHER" id="PTHR21503">
    <property type="entry name" value="F-BOX-CONTAINING HYPOTHETICAL PROTEIN C.ELEGANS"/>
    <property type="match status" value="1"/>
</dbReference>
<name>A0A1I7UST9_9PELO</name>
<dbReference type="PANTHER" id="PTHR21503:SF8">
    <property type="entry name" value="F-BOX ASSOCIATED DOMAIN-CONTAINING PROTEIN-RELATED"/>
    <property type="match status" value="1"/>
</dbReference>
<sequence>MAFPLQKLPYLAFEEVLSTMDLRERFLIATSSKKSAILVKKCVFSKKYKLTIIIGKKWDIVLDHPHPSQIKKERYSSEECEKEGIDKTLLETLELIIDVFNKPRIRLLTRDPLETYFTFLPFLEKFEVKVNTLRFDCKEHELQNWLEKCDKIPNIQAIIYPSEVIDFNTEAKYNFEEVCFYFGDDKEWVSHKDLLISLFDCKRVETGCPFLAKKYASQELEEQSHLGLVEILKRWISGSRMEFLDIWKIPIDKLTFSTIFEALGQVVPVKQATYPKRYGGWKTIYFHDNCFMIEQNETGRKAHVFIIHDEKNYYTLLLRMAPENFELA</sequence>
<evidence type="ECO:0000313" key="3">
    <source>
        <dbReference type="WBParaSite" id="Csp11.Scaffold630.g18992.t1"/>
    </source>
</evidence>
<protein>
    <submittedName>
        <fullName evidence="3">F-box domain-containing protein</fullName>
    </submittedName>
</protein>
<evidence type="ECO:0000259" key="1">
    <source>
        <dbReference type="PROSITE" id="PS50181"/>
    </source>
</evidence>